<evidence type="ECO:0000313" key="2">
    <source>
        <dbReference type="EMBL" id="GAA1672481.1"/>
    </source>
</evidence>
<dbReference type="Proteomes" id="UP001499851">
    <property type="component" value="Unassembled WGS sequence"/>
</dbReference>
<reference evidence="2 3" key="1">
    <citation type="journal article" date="2019" name="Int. J. Syst. Evol. Microbiol.">
        <title>The Global Catalogue of Microorganisms (GCM) 10K type strain sequencing project: providing services to taxonomists for standard genome sequencing and annotation.</title>
        <authorList>
            <consortium name="The Broad Institute Genomics Platform"/>
            <consortium name="The Broad Institute Genome Sequencing Center for Infectious Disease"/>
            <person name="Wu L."/>
            <person name="Ma J."/>
        </authorList>
    </citation>
    <scope>NUCLEOTIDE SEQUENCE [LARGE SCALE GENOMIC DNA]</scope>
    <source>
        <strain evidence="2 3">JCM 16001</strain>
    </source>
</reference>
<dbReference type="InterPro" id="IPR050114">
    <property type="entry name" value="UPF0173_UPF0282_UlaG_hydrolase"/>
</dbReference>
<dbReference type="PANTHER" id="PTHR43546:SF3">
    <property type="entry name" value="UPF0173 METAL-DEPENDENT HYDROLASE MJ1163"/>
    <property type="match status" value="1"/>
</dbReference>
<feature type="domain" description="Metallo-beta-lactamase" evidence="1">
    <location>
        <begin position="26"/>
        <end position="190"/>
    </location>
</feature>
<dbReference type="SMART" id="SM00849">
    <property type="entry name" value="Lactamase_B"/>
    <property type="match status" value="1"/>
</dbReference>
<dbReference type="EMBL" id="BAAAQF010000005">
    <property type="protein sequence ID" value="GAA1672481.1"/>
    <property type="molecule type" value="Genomic_DNA"/>
</dbReference>
<accession>A0ABN2GJW6</accession>
<dbReference type="PANTHER" id="PTHR43546">
    <property type="entry name" value="UPF0173 METAL-DEPENDENT HYDROLASE MJ1163-RELATED"/>
    <property type="match status" value="1"/>
</dbReference>
<evidence type="ECO:0000259" key="1">
    <source>
        <dbReference type="SMART" id="SM00849"/>
    </source>
</evidence>
<dbReference type="SUPFAM" id="SSF56281">
    <property type="entry name" value="Metallo-hydrolase/oxidoreductase"/>
    <property type="match status" value="1"/>
</dbReference>
<dbReference type="InterPro" id="IPR001279">
    <property type="entry name" value="Metallo-B-lactamas"/>
</dbReference>
<sequence length="225" mass="23796">MAHCGNGPHCGGPGSYGGAMRLTKFGHSCVRLDTGQGLIVIDPGAYSDPAALDGADALFITHEHADHCDPDGVRRLRETRPDVPVYGPATLAAVLDELPFTAVSAGDAIPVAGTEVKIFGEQHAVIHPDIPLVENLAYLVDGVYHPGDSLTVPDMPVRTLLVPVAAPWLKLSEAIDFARDIDAPAVHPIHDAILSDIGKGLPDRLFPLLVGDSYRRVPDGETITI</sequence>
<keyword evidence="3" id="KW-1185">Reference proteome</keyword>
<name>A0ABN2GJW6_9ACTN</name>
<organism evidence="2 3">
    <name type="scientific">Glycomyces endophyticus</name>
    <dbReference type="NCBI Taxonomy" id="480996"/>
    <lineage>
        <taxon>Bacteria</taxon>
        <taxon>Bacillati</taxon>
        <taxon>Actinomycetota</taxon>
        <taxon>Actinomycetes</taxon>
        <taxon>Glycomycetales</taxon>
        <taxon>Glycomycetaceae</taxon>
        <taxon>Glycomyces</taxon>
    </lineage>
</organism>
<protein>
    <submittedName>
        <fullName evidence="2">MBL fold metallo-hydrolase</fullName>
    </submittedName>
</protein>
<comment type="caution">
    <text evidence="2">The sequence shown here is derived from an EMBL/GenBank/DDBJ whole genome shotgun (WGS) entry which is preliminary data.</text>
</comment>
<dbReference type="Gene3D" id="3.60.15.10">
    <property type="entry name" value="Ribonuclease Z/Hydroxyacylglutathione hydrolase-like"/>
    <property type="match status" value="1"/>
</dbReference>
<dbReference type="Pfam" id="PF13483">
    <property type="entry name" value="Lactamase_B_3"/>
    <property type="match status" value="1"/>
</dbReference>
<gene>
    <name evidence="2" type="ORF">GCM10009830_18330</name>
</gene>
<evidence type="ECO:0000313" key="3">
    <source>
        <dbReference type="Proteomes" id="UP001499851"/>
    </source>
</evidence>
<proteinExistence type="predicted"/>
<dbReference type="InterPro" id="IPR036866">
    <property type="entry name" value="RibonucZ/Hydroxyglut_hydro"/>
</dbReference>